<dbReference type="AlphaFoldDB" id="A0A0F9CET3"/>
<sequence>IENLPASNSLRSSRRAVQDMAQKFTLLFPGLCGARLMRQWAGVVGMAADMSPLLGPVDGVEGFILDCGWVYGFMGAPAGGKLMAELILTGETPKHIRPFNLNRFKTGKLIVDSSLVVSTESIEKNEKNRR</sequence>
<dbReference type="InterPro" id="IPR006076">
    <property type="entry name" value="FAD-dep_OxRdtase"/>
</dbReference>
<dbReference type="Gene3D" id="3.50.50.60">
    <property type="entry name" value="FAD/NAD(P)-binding domain"/>
    <property type="match status" value="1"/>
</dbReference>
<feature type="domain" description="FAD dependent oxidoreductase" evidence="1">
    <location>
        <begin position="9"/>
        <end position="86"/>
    </location>
</feature>
<feature type="non-terminal residue" evidence="2">
    <location>
        <position position="1"/>
    </location>
</feature>
<reference evidence="2" key="1">
    <citation type="journal article" date="2015" name="Nature">
        <title>Complex archaea that bridge the gap between prokaryotes and eukaryotes.</title>
        <authorList>
            <person name="Spang A."/>
            <person name="Saw J.H."/>
            <person name="Jorgensen S.L."/>
            <person name="Zaremba-Niedzwiedzka K."/>
            <person name="Martijn J."/>
            <person name="Lind A.E."/>
            <person name="van Eijk R."/>
            <person name="Schleper C."/>
            <person name="Guy L."/>
            <person name="Ettema T.J."/>
        </authorList>
    </citation>
    <scope>NUCLEOTIDE SEQUENCE</scope>
</reference>
<name>A0A0F9CET3_9ZZZZ</name>
<comment type="caution">
    <text evidence="2">The sequence shown here is derived from an EMBL/GenBank/DDBJ whole genome shotgun (WGS) entry which is preliminary data.</text>
</comment>
<evidence type="ECO:0000313" key="2">
    <source>
        <dbReference type="EMBL" id="KKL47873.1"/>
    </source>
</evidence>
<dbReference type="EMBL" id="LAZR01033514">
    <property type="protein sequence ID" value="KKL47873.1"/>
    <property type="molecule type" value="Genomic_DNA"/>
</dbReference>
<accession>A0A0F9CET3</accession>
<protein>
    <recommendedName>
        <fullName evidence="1">FAD dependent oxidoreductase domain-containing protein</fullName>
    </recommendedName>
</protein>
<evidence type="ECO:0000259" key="1">
    <source>
        <dbReference type="Pfam" id="PF01266"/>
    </source>
</evidence>
<dbReference type="Gene3D" id="3.30.9.10">
    <property type="entry name" value="D-Amino Acid Oxidase, subunit A, domain 2"/>
    <property type="match status" value="1"/>
</dbReference>
<proteinExistence type="predicted"/>
<dbReference type="Pfam" id="PF01266">
    <property type="entry name" value="DAO"/>
    <property type="match status" value="1"/>
</dbReference>
<dbReference type="InterPro" id="IPR036188">
    <property type="entry name" value="FAD/NAD-bd_sf"/>
</dbReference>
<organism evidence="2">
    <name type="scientific">marine sediment metagenome</name>
    <dbReference type="NCBI Taxonomy" id="412755"/>
    <lineage>
        <taxon>unclassified sequences</taxon>
        <taxon>metagenomes</taxon>
        <taxon>ecological metagenomes</taxon>
    </lineage>
</organism>
<gene>
    <name evidence="2" type="ORF">LCGC14_2331170</name>
</gene>
<dbReference type="SUPFAM" id="SSF51905">
    <property type="entry name" value="FAD/NAD(P)-binding domain"/>
    <property type="match status" value="1"/>
</dbReference>